<evidence type="ECO:0000313" key="3">
    <source>
        <dbReference type="Proteomes" id="UP000502260"/>
    </source>
</evidence>
<name>A0A6F8V8D0_9PROT</name>
<proteinExistence type="predicted"/>
<dbReference type="SUPFAM" id="SSF51556">
    <property type="entry name" value="Metallo-dependent hydrolases"/>
    <property type="match status" value="1"/>
</dbReference>
<evidence type="ECO:0000313" key="2">
    <source>
        <dbReference type="EMBL" id="BCB26093.1"/>
    </source>
</evidence>
<dbReference type="RefSeq" id="WP_244617444.1">
    <property type="nucleotide sequence ID" value="NZ_AP022853.1"/>
</dbReference>
<dbReference type="Proteomes" id="UP000502260">
    <property type="component" value="Chromosome"/>
</dbReference>
<dbReference type="GO" id="GO:0016787">
    <property type="term" value="F:hydrolase activity"/>
    <property type="evidence" value="ECO:0007669"/>
    <property type="project" value="InterPro"/>
</dbReference>
<organism evidence="2 3">
    <name type="scientific">Sulfurimicrobium lacus</name>
    <dbReference type="NCBI Taxonomy" id="2715678"/>
    <lineage>
        <taxon>Bacteria</taxon>
        <taxon>Pseudomonadati</taxon>
        <taxon>Pseudomonadota</taxon>
        <taxon>Betaproteobacteria</taxon>
        <taxon>Nitrosomonadales</taxon>
        <taxon>Sulfuricellaceae</taxon>
        <taxon>Sulfurimicrobium</taxon>
    </lineage>
</organism>
<keyword evidence="3" id="KW-1185">Reference proteome</keyword>
<dbReference type="Gene3D" id="3.20.20.140">
    <property type="entry name" value="Metal-dependent hydrolases"/>
    <property type="match status" value="1"/>
</dbReference>
<dbReference type="AlphaFoldDB" id="A0A6F8V8D0"/>
<dbReference type="InterPro" id="IPR006680">
    <property type="entry name" value="Amidohydro-rel"/>
</dbReference>
<evidence type="ECO:0000259" key="1">
    <source>
        <dbReference type="Pfam" id="PF04909"/>
    </source>
</evidence>
<dbReference type="EMBL" id="AP022853">
    <property type="protein sequence ID" value="BCB26093.1"/>
    <property type="molecule type" value="Genomic_DNA"/>
</dbReference>
<dbReference type="KEGG" id="slac:SKTS_09790"/>
<accession>A0A6F8V8D0</accession>
<feature type="domain" description="Amidohydrolase-related" evidence="1">
    <location>
        <begin position="53"/>
        <end position="256"/>
    </location>
</feature>
<reference evidence="3" key="1">
    <citation type="submission" date="2020-03" db="EMBL/GenBank/DDBJ databases">
        <title>Complete genome sequence of sulfur-oxidizing bacterium skT11.</title>
        <authorList>
            <person name="Kanda M."/>
            <person name="Kojima H."/>
            <person name="Fukui M."/>
        </authorList>
    </citation>
    <scope>NUCLEOTIDE SEQUENCE [LARGE SCALE GENOMIC DNA]</scope>
    <source>
        <strain evidence="3">skT11</strain>
    </source>
</reference>
<dbReference type="InterPro" id="IPR032466">
    <property type="entry name" value="Metal_Hydrolase"/>
</dbReference>
<sequence>MPVLGRADDRVEFAKLKSGYAQRLKKILAAGGLPYIDIESSCNSTKLDVDHVAKNMDDLNIGLMALSADIGKGQFENGVRFDNLSQRLLASYPDRFIPVGNGGQAPALTEATDAFVDAQEAAARGRQIMLLGEYEFRHYPSPRQVKRNELDRDADVPIDGPIGHRVFAMSEKTGMPLQIHYEIEDGLLAPLEKMLQQYPKARVIWCHLAQIRYIERASGYSPGYVETLIKRFPNLYFDTAFGDSGSIYPLSGQHHARVWASDGNLKAEWRDLIVAYPQRFVSALDLGGDRMSRIVEYDQKHRNFLQRLPDETRHQVAYRSAWSLLFGEEFA</sequence>
<dbReference type="Pfam" id="PF04909">
    <property type="entry name" value="Amidohydro_2"/>
    <property type="match status" value="1"/>
</dbReference>
<protein>
    <recommendedName>
        <fullName evidence="1">Amidohydrolase-related domain-containing protein</fullName>
    </recommendedName>
</protein>
<gene>
    <name evidence="2" type="ORF">SKTS_09790</name>
</gene>